<evidence type="ECO:0000313" key="2">
    <source>
        <dbReference type="EMBL" id="EYU38857.1"/>
    </source>
</evidence>
<sequence>MDWNDIPEELLQLKLSNLFVKDRYTVGASPFRNSPCLLFNNRESNPAWKFFQHNTFFFNVDSPKLEDAVIRFSNHGWLLMTSRDNGTLLFYHPFNNHIIQLPTPNYAFKTICFFHPPTSPECFVEFLNMEKLNWKKSINHNKYHAFMLSAAPPIFSNGLLLFLDVKGNVGVFNINRHCTPLDWGVFMKCLKQRRRRRNIKEHYLIKPEGEREIFVVFAMHDDSKKVSVFRLSRYFS</sequence>
<keyword evidence="3" id="KW-1185">Reference proteome</keyword>
<gene>
    <name evidence="2" type="ORF">MIMGU_mgv1a020633mg</name>
</gene>
<reference evidence="2 3" key="1">
    <citation type="journal article" date="2013" name="Proc. Natl. Acad. Sci. U.S.A.">
        <title>Fine-scale variation in meiotic recombination in Mimulus inferred from population shotgun sequencing.</title>
        <authorList>
            <person name="Hellsten U."/>
            <person name="Wright K.M."/>
            <person name="Jenkins J."/>
            <person name="Shu S."/>
            <person name="Yuan Y."/>
            <person name="Wessler S.R."/>
            <person name="Schmutz J."/>
            <person name="Willis J.H."/>
            <person name="Rokhsar D.S."/>
        </authorList>
    </citation>
    <scope>NUCLEOTIDE SEQUENCE [LARGE SCALE GENOMIC DNA]</scope>
    <source>
        <strain evidence="3">cv. DUN x IM62</strain>
    </source>
</reference>
<feature type="domain" description="KIB1-4 beta-propeller" evidence="1">
    <location>
        <begin position="60"/>
        <end position="231"/>
    </location>
</feature>
<dbReference type="PANTHER" id="PTHR33127">
    <property type="entry name" value="TRANSMEMBRANE PROTEIN"/>
    <property type="match status" value="1"/>
</dbReference>
<evidence type="ECO:0000313" key="3">
    <source>
        <dbReference type="Proteomes" id="UP000030748"/>
    </source>
</evidence>
<dbReference type="Proteomes" id="UP000030748">
    <property type="component" value="Unassembled WGS sequence"/>
</dbReference>
<name>A0A022REP4_ERYGU</name>
<proteinExistence type="predicted"/>
<evidence type="ECO:0000259" key="1">
    <source>
        <dbReference type="Pfam" id="PF03478"/>
    </source>
</evidence>
<dbReference type="Pfam" id="PF03478">
    <property type="entry name" value="Beta-prop_KIB1-4"/>
    <property type="match status" value="1"/>
</dbReference>
<protein>
    <recommendedName>
        <fullName evidence="1">KIB1-4 beta-propeller domain-containing protein</fullName>
    </recommendedName>
</protein>
<organism evidence="2 3">
    <name type="scientific">Erythranthe guttata</name>
    <name type="common">Yellow monkey flower</name>
    <name type="synonym">Mimulus guttatus</name>
    <dbReference type="NCBI Taxonomy" id="4155"/>
    <lineage>
        <taxon>Eukaryota</taxon>
        <taxon>Viridiplantae</taxon>
        <taxon>Streptophyta</taxon>
        <taxon>Embryophyta</taxon>
        <taxon>Tracheophyta</taxon>
        <taxon>Spermatophyta</taxon>
        <taxon>Magnoliopsida</taxon>
        <taxon>eudicotyledons</taxon>
        <taxon>Gunneridae</taxon>
        <taxon>Pentapetalae</taxon>
        <taxon>asterids</taxon>
        <taxon>lamiids</taxon>
        <taxon>Lamiales</taxon>
        <taxon>Phrymaceae</taxon>
        <taxon>Erythranthe</taxon>
    </lineage>
</organism>
<dbReference type="PANTHER" id="PTHR33127:SF5">
    <property type="entry name" value="TRANSMEMBRANE PROTEIN"/>
    <property type="match status" value="1"/>
</dbReference>
<accession>A0A022REP4</accession>
<dbReference type="AlphaFoldDB" id="A0A022REP4"/>
<dbReference type="InterPro" id="IPR005174">
    <property type="entry name" value="KIB1-4_b-propeller"/>
</dbReference>
<dbReference type="EMBL" id="KI630476">
    <property type="protein sequence ID" value="EYU38857.1"/>
    <property type="molecule type" value="Genomic_DNA"/>
</dbReference>